<sequence length="271" mass="31262">MYNGICIVMKLISKELNINNLKNLERGANMMQNIKYFFRGVPDNTKFIQFGLSHLWILIVSTLVSYIIIKHKEENRRLEIFIGIVLIIQQGALYMWYTATNYNVLTQGLPLYHCRIAILFLSIGLLFNKVPLMKLGAYWGLAGAIIALVIPADMDPFMFPHITMVSFFIGHMFLLWGSIYVLYAKKIGITKTDLKRILTFTNTYCVVIYIFNYMAKSNYGFMNSSPIQVGNNLNHFMYGIIVILISNIVINIIYHVLNFTTKEKEELVLID</sequence>
<organism evidence="2 3">
    <name type="scientific">Terrisporobacter petrolearius</name>
    <dbReference type="NCBI Taxonomy" id="1460447"/>
    <lineage>
        <taxon>Bacteria</taxon>
        <taxon>Bacillati</taxon>
        <taxon>Bacillota</taxon>
        <taxon>Clostridia</taxon>
        <taxon>Peptostreptococcales</taxon>
        <taxon>Peptostreptococcaceae</taxon>
        <taxon>Terrisporobacter</taxon>
    </lineage>
</organism>
<feature type="transmembrane region" description="Helical" evidence="1">
    <location>
        <begin position="235"/>
        <end position="257"/>
    </location>
</feature>
<dbReference type="NCBIfam" id="TIGR02206">
    <property type="entry name" value="intg_mem_TP0381"/>
    <property type="match status" value="1"/>
</dbReference>
<dbReference type="InterPro" id="IPR011737">
    <property type="entry name" value="CHP02206_TP0381"/>
</dbReference>
<feature type="transmembrane region" description="Helical" evidence="1">
    <location>
        <begin position="109"/>
        <end position="128"/>
    </location>
</feature>
<evidence type="ECO:0000313" key="2">
    <source>
        <dbReference type="EMBL" id="XAM42223.1"/>
    </source>
</evidence>
<feature type="transmembrane region" description="Helical" evidence="1">
    <location>
        <begin position="135"/>
        <end position="152"/>
    </location>
</feature>
<name>A0ABZ3FGZ3_9FIRM</name>
<dbReference type="Pfam" id="PF14808">
    <property type="entry name" value="TMEM164"/>
    <property type="match status" value="1"/>
</dbReference>
<keyword evidence="1" id="KW-1133">Transmembrane helix</keyword>
<gene>
    <name evidence="2" type="ORF">TPELB_25360</name>
</gene>
<proteinExistence type="predicted"/>
<evidence type="ECO:0008006" key="4">
    <source>
        <dbReference type="Google" id="ProtNLM"/>
    </source>
</evidence>
<accession>A0ABZ3FGZ3</accession>
<dbReference type="Proteomes" id="UP001477947">
    <property type="component" value="Chromosome"/>
</dbReference>
<feature type="transmembrane region" description="Helical" evidence="1">
    <location>
        <begin position="158"/>
        <end position="184"/>
    </location>
</feature>
<dbReference type="EMBL" id="CP154622">
    <property type="protein sequence ID" value="XAM42223.1"/>
    <property type="molecule type" value="Genomic_DNA"/>
</dbReference>
<keyword evidence="1" id="KW-0812">Transmembrane</keyword>
<evidence type="ECO:0000313" key="3">
    <source>
        <dbReference type="Proteomes" id="UP001477947"/>
    </source>
</evidence>
<keyword evidence="3" id="KW-1185">Reference proteome</keyword>
<keyword evidence="1" id="KW-0472">Membrane</keyword>
<evidence type="ECO:0000256" key="1">
    <source>
        <dbReference type="SAM" id="Phobius"/>
    </source>
</evidence>
<feature type="transmembrane region" description="Helical" evidence="1">
    <location>
        <begin position="196"/>
        <end position="215"/>
    </location>
</feature>
<reference evidence="2 3" key="1">
    <citation type="submission" date="2024-04" db="EMBL/GenBank/DDBJ databases">
        <title>Isolation and characterization of novel acetogenic strains of the genera Terrisporobacter and Acetoanaerobium.</title>
        <authorList>
            <person name="Boeer T."/>
            <person name="Schueler M.A."/>
            <person name="Lueschen A."/>
            <person name="Eysell L."/>
            <person name="Droege J."/>
            <person name="Heinemann M."/>
            <person name="Engelhardt L."/>
            <person name="Basen M."/>
            <person name="Daniel R."/>
        </authorList>
    </citation>
    <scope>NUCLEOTIDE SEQUENCE [LARGE SCALE GENOMIC DNA]</scope>
    <source>
        <strain evidence="2 3">ELB</strain>
    </source>
</reference>
<feature type="transmembrane region" description="Helical" evidence="1">
    <location>
        <begin position="47"/>
        <end position="68"/>
    </location>
</feature>
<feature type="transmembrane region" description="Helical" evidence="1">
    <location>
        <begin position="80"/>
        <end position="97"/>
    </location>
</feature>
<protein>
    <recommendedName>
        <fullName evidence="4">TIGR02206 family membrane protein</fullName>
    </recommendedName>
</protein>